<name>A1CBN3_ASPCL</name>
<dbReference type="Proteomes" id="UP000006701">
    <property type="component" value="Unassembled WGS sequence"/>
</dbReference>
<dbReference type="OrthoDB" id="9994905at2759"/>
<reference evidence="2 3" key="1">
    <citation type="journal article" date="2008" name="PLoS Genet.">
        <title>Genomic islands in the pathogenic filamentous fungus Aspergillus fumigatus.</title>
        <authorList>
            <person name="Fedorova N.D."/>
            <person name="Khaldi N."/>
            <person name="Joardar V.S."/>
            <person name="Maiti R."/>
            <person name="Amedeo P."/>
            <person name="Anderson M.J."/>
            <person name="Crabtree J."/>
            <person name="Silva J.C."/>
            <person name="Badger J.H."/>
            <person name="Albarraq A."/>
            <person name="Angiuoli S."/>
            <person name="Bussey H."/>
            <person name="Bowyer P."/>
            <person name="Cotty P.J."/>
            <person name="Dyer P.S."/>
            <person name="Egan A."/>
            <person name="Galens K."/>
            <person name="Fraser-Liggett C.M."/>
            <person name="Haas B.J."/>
            <person name="Inman J.M."/>
            <person name="Kent R."/>
            <person name="Lemieux S."/>
            <person name="Malavazi I."/>
            <person name="Orvis J."/>
            <person name="Roemer T."/>
            <person name="Ronning C.M."/>
            <person name="Sundaram J.P."/>
            <person name="Sutton G."/>
            <person name="Turner G."/>
            <person name="Venter J.C."/>
            <person name="White O.R."/>
            <person name="Whitty B.R."/>
            <person name="Youngman P."/>
            <person name="Wolfe K.H."/>
            <person name="Goldman G.H."/>
            <person name="Wortman J.R."/>
            <person name="Jiang B."/>
            <person name="Denning D.W."/>
            <person name="Nierman W.C."/>
        </authorList>
    </citation>
    <scope>NUCLEOTIDE SEQUENCE [LARGE SCALE GENOMIC DNA]</scope>
    <source>
        <strain evidence="3">ATCC 1007 / CBS 513.65 / DSM 816 / NCTC 3887 / NRRL 1</strain>
    </source>
</reference>
<sequence length="664" mass="72973">MDSHQPSTSYAHSMRGSRRIAGLMASIRSRRARHRKSLKHLSHESVQNETSASGYDTSPTMDHPRGGDSREGYFDSPHAFCLNQAEDEGAESRKVSDKSDKTLESLSSDHTVETVCRDPSKRTPTPITIVQREYVYENPFDEILESSRSGSCSNPFTDQSQHTTRSSRGSSSDYSISNAQVLQGLHVLKRPRDPMLGTHLDILGGLSRESSLPSSCFSEGSWADTFDRHKAAMAYNDLATEVGLERLSLGGSDGRGADDCNHAHPAGNNNCHSTEELPRRRDRIIRRIRTMRSTLHVKGQGVPPERTLRRMKTFANLPSRAYGMNLLSGRSLESLARLGGHSFLALPGDFAPAALKLPVCFVATATYLRSRGTHLWKSCGLVGSGGADEACANRSASGALIYNLFFEPGDVETATRMYDCFAAQVLSAEKEQDTIELTMRRQEMPSELAGILYANAPDKDARLTLSVGWTYRSLLAGLPGGILGSVALYRVLSSIYDQRFSKLQLKRTRSCLGGLSQTTYARIKAIGLAMVALTSPMQLELMCAVFGLCAVLLHETGRLTDSARHRLRMGQSPESRWGILSRLGQAFGPLLTDGELAEDGMQSAETMRAMTIRRQQVAMMLIANWRGVSRVLRVWENQVRGPARLTISWRSCGDESSSGERSSG</sequence>
<dbReference type="KEGG" id="act:ACLA_015970"/>
<evidence type="ECO:0000256" key="1">
    <source>
        <dbReference type="SAM" id="MobiDB-lite"/>
    </source>
</evidence>
<dbReference type="STRING" id="344612.A1CBN3"/>
<gene>
    <name evidence="2" type="ORF">ACLA_015970</name>
</gene>
<keyword evidence="3" id="KW-1185">Reference proteome</keyword>
<accession>A1CBN3</accession>
<feature type="compositionally biased region" description="Low complexity" evidence="1">
    <location>
        <begin position="166"/>
        <end position="175"/>
    </location>
</feature>
<proteinExistence type="predicted"/>
<dbReference type="GeneID" id="4706577"/>
<feature type="compositionally biased region" description="Basic residues" evidence="1">
    <location>
        <begin position="28"/>
        <end position="40"/>
    </location>
</feature>
<feature type="region of interest" description="Disordered" evidence="1">
    <location>
        <begin position="1"/>
        <end position="124"/>
    </location>
</feature>
<dbReference type="RefSeq" id="XP_001274577.1">
    <property type="nucleotide sequence ID" value="XM_001274576.1"/>
</dbReference>
<evidence type="ECO:0000313" key="3">
    <source>
        <dbReference type="Proteomes" id="UP000006701"/>
    </source>
</evidence>
<evidence type="ECO:0000313" key="2">
    <source>
        <dbReference type="EMBL" id="EAW13151.1"/>
    </source>
</evidence>
<dbReference type="VEuPathDB" id="FungiDB:ACLA_015970"/>
<feature type="region of interest" description="Disordered" evidence="1">
    <location>
        <begin position="146"/>
        <end position="175"/>
    </location>
</feature>
<feature type="compositionally biased region" description="Basic and acidic residues" evidence="1">
    <location>
        <begin position="90"/>
        <end position="103"/>
    </location>
</feature>
<dbReference type="OMA" id="RIKTMAN"/>
<organism evidence="2 3">
    <name type="scientific">Aspergillus clavatus (strain ATCC 1007 / CBS 513.65 / DSM 816 / NCTC 3887 / NRRL 1 / QM 1276 / 107)</name>
    <dbReference type="NCBI Taxonomy" id="344612"/>
    <lineage>
        <taxon>Eukaryota</taxon>
        <taxon>Fungi</taxon>
        <taxon>Dikarya</taxon>
        <taxon>Ascomycota</taxon>
        <taxon>Pezizomycotina</taxon>
        <taxon>Eurotiomycetes</taxon>
        <taxon>Eurotiomycetidae</taxon>
        <taxon>Eurotiales</taxon>
        <taxon>Aspergillaceae</taxon>
        <taxon>Aspergillus</taxon>
        <taxon>Aspergillus subgen. Fumigati</taxon>
    </lineage>
</organism>
<dbReference type="eggNOG" id="ENOG502SAYM">
    <property type="taxonomic scope" value="Eukaryota"/>
</dbReference>
<feature type="compositionally biased region" description="Basic and acidic residues" evidence="1">
    <location>
        <begin position="62"/>
        <end position="73"/>
    </location>
</feature>
<protein>
    <submittedName>
        <fullName evidence="2">Uncharacterized protein</fullName>
    </submittedName>
</protein>
<dbReference type="HOGENOM" id="CLU_026994_0_0_1"/>
<dbReference type="AlphaFoldDB" id="A1CBN3"/>
<dbReference type="EMBL" id="DS027049">
    <property type="protein sequence ID" value="EAW13151.1"/>
    <property type="molecule type" value="Genomic_DNA"/>
</dbReference>
<feature type="compositionally biased region" description="Polar residues" evidence="1">
    <location>
        <begin position="44"/>
        <end position="60"/>
    </location>
</feature>
<feature type="compositionally biased region" description="Polar residues" evidence="1">
    <location>
        <begin position="1"/>
        <end position="11"/>
    </location>
</feature>
<feature type="compositionally biased region" description="Polar residues" evidence="1">
    <location>
        <begin position="146"/>
        <end position="164"/>
    </location>
</feature>
<feature type="compositionally biased region" description="Basic and acidic residues" evidence="1">
    <location>
        <begin position="110"/>
        <end position="121"/>
    </location>
</feature>